<reference evidence="7" key="1">
    <citation type="journal article" date="2019" name="Int. J. Syst. Evol. Microbiol.">
        <title>The Global Catalogue of Microorganisms (GCM) 10K type strain sequencing project: providing services to taxonomists for standard genome sequencing and annotation.</title>
        <authorList>
            <consortium name="The Broad Institute Genomics Platform"/>
            <consortium name="The Broad Institute Genome Sequencing Center for Infectious Disease"/>
            <person name="Wu L."/>
            <person name="Ma J."/>
        </authorList>
    </citation>
    <scope>NUCLEOTIDE SEQUENCE [LARGE SCALE GENOMIC DNA]</scope>
    <source>
        <strain evidence="7">CGMCC 4.7192</strain>
    </source>
</reference>
<dbReference type="InterPro" id="IPR058163">
    <property type="entry name" value="LysR-type_TF_proteobact-type"/>
</dbReference>
<organism evidence="6 7">
    <name type="scientific">Kiloniella antarctica</name>
    <dbReference type="NCBI Taxonomy" id="1550907"/>
    <lineage>
        <taxon>Bacteria</taxon>
        <taxon>Pseudomonadati</taxon>
        <taxon>Pseudomonadota</taxon>
        <taxon>Alphaproteobacteria</taxon>
        <taxon>Rhodospirillales</taxon>
        <taxon>Kiloniellaceae</taxon>
        <taxon>Kiloniella</taxon>
    </lineage>
</organism>
<keyword evidence="2" id="KW-0805">Transcription regulation</keyword>
<dbReference type="SUPFAM" id="SSF46785">
    <property type="entry name" value="Winged helix' DNA-binding domain"/>
    <property type="match status" value="1"/>
</dbReference>
<evidence type="ECO:0000259" key="5">
    <source>
        <dbReference type="PROSITE" id="PS50931"/>
    </source>
</evidence>
<name>A0ABW5BIN5_9PROT</name>
<comment type="similarity">
    <text evidence="1">Belongs to the LysR transcriptional regulatory family.</text>
</comment>
<evidence type="ECO:0000256" key="1">
    <source>
        <dbReference type="ARBA" id="ARBA00009437"/>
    </source>
</evidence>
<proteinExistence type="inferred from homology"/>
<dbReference type="PANTHER" id="PTHR30537:SF26">
    <property type="entry name" value="GLYCINE CLEAVAGE SYSTEM TRANSCRIPTIONAL ACTIVATOR"/>
    <property type="match status" value="1"/>
</dbReference>
<comment type="caution">
    <text evidence="6">The sequence shown here is derived from an EMBL/GenBank/DDBJ whole genome shotgun (WGS) entry which is preliminary data.</text>
</comment>
<evidence type="ECO:0000256" key="2">
    <source>
        <dbReference type="ARBA" id="ARBA00023015"/>
    </source>
</evidence>
<dbReference type="PROSITE" id="PS50931">
    <property type="entry name" value="HTH_LYSR"/>
    <property type="match status" value="1"/>
</dbReference>
<dbReference type="InterPro" id="IPR000847">
    <property type="entry name" value="LysR_HTH_N"/>
</dbReference>
<dbReference type="NCBIfam" id="NF008352">
    <property type="entry name" value="PRK11139.1"/>
    <property type="match status" value="1"/>
</dbReference>
<feature type="domain" description="HTH lysR-type" evidence="5">
    <location>
        <begin position="7"/>
        <end position="64"/>
    </location>
</feature>
<evidence type="ECO:0000313" key="6">
    <source>
        <dbReference type="EMBL" id="MFD2205316.1"/>
    </source>
</evidence>
<dbReference type="InterPro" id="IPR005119">
    <property type="entry name" value="LysR_subst-bd"/>
</dbReference>
<evidence type="ECO:0000256" key="3">
    <source>
        <dbReference type="ARBA" id="ARBA00023125"/>
    </source>
</evidence>
<dbReference type="PRINTS" id="PR00039">
    <property type="entry name" value="HTHLYSR"/>
</dbReference>
<evidence type="ECO:0000313" key="7">
    <source>
        <dbReference type="Proteomes" id="UP001597294"/>
    </source>
</evidence>
<sequence>MIYRYVPSLTALRTFESSARHMSFTKAAEELNVTQSAVSRQIRQLEEELGIRLFERVRQRLVLTEAGASYVQEVRKGLDQLKAATLNLLAYQGVGGELLLACLPTFGSRWLIPRLGRFTSQHPEINVNLVTRIEAFNFESEDIDAAIYFGDSNWPGTISDKLMGEEMIPVCSPNLFNDRQEIKTPEDLRHHTLLQLRSRPYAWQEWLKSKNTHDINPAAGPKFEQFHMIINAALTGLGVALLPAFLIKEELSKGLLVQLFDDSVRGKNAYYLVYPENKRGLPRLQTFRRWLLREASWHEVK</sequence>
<keyword evidence="7" id="KW-1185">Reference proteome</keyword>
<dbReference type="Proteomes" id="UP001597294">
    <property type="component" value="Unassembled WGS sequence"/>
</dbReference>
<dbReference type="InterPro" id="IPR036390">
    <property type="entry name" value="WH_DNA-bd_sf"/>
</dbReference>
<dbReference type="RefSeq" id="WP_380249803.1">
    <property type="nucleotide sequence ID" value="NZ_JBHUII010000003.1"/>
</dbReference>
<dbReference type="CDD" id="cd08481">
    <property type="entry name" value="PBP2_GcdR_like"/>
    <property type="match status" value="1"/>
</dbReference>
<accession>A0ABW5BIN5</accession>
<dbReference type="InterPro" id="IPR036388">
    <property type="entry name" value="WH-like_DNA-bd_sf"/>
</dbReference>
<protein>
    <submittedName>
        <fullName evidence="6">Transcriptional regulator GcvA</fullName>
    </submittedName>
</protein>
<dbReference type="Pfam" id="PF00126">
    <property type="entry name" value="HTH_1"/>
    <property type="match status" value="1"/>
</dbReference>
<gene>
    <name evidence="6" type="primary">gcvA</name>
    <name evidence="6" type="ORF">ACFSKO_06835</name>
</gene>
<keyword evidence="4" id="KW-0804">Transcription</keyword>
<dbReference type="SUPFAM" id="SSF53850">
    <property type="entry name" value="Periplasmic binding protein-like II"/>
    <property type="match status" value="1"/>
</dbReference>
<dbReference type="Gene3D" id="1.10.10.10">
    <property type="entry name" value="Winged helix-like DNA-binding domain superfamily/Winged helix DNA-binding domain"/>
    <property type="match status" value="1"/>
</dbReference>
<dbReference type="PANTHER" id="PTHR30537">
    <property type="entry name" value="HTH-TYPE TRANSCRIPTIONAL REGULATOR"/>
    <property type="match status" value="1"/>
</dbReference>
<dbReference type="EMBL" id="JBHUII010000003">
    <property type="protein sequence ID" value="MFD2205316.1"/>
    <property type="molecule type" value="Genomic_DNA"/>
</dbReference>
<keyword evidence="3" id="KW-0238">DNA-binding</keyword>
<dbReference type="Pfam" id="PF03466">
    <property type="entry name" value="LysR_substrate"/>
    <property type="match status" value="1"/>
</dbReference>
<evidence type="ECO:0000256" key="4">
    <source>
        <dbReference type="ARBA" id="ARBA00023163"/>
    </source>
</evidence>
<dbReference type="Gene3D" id="3.40.190.10">
    <property type="entry name" value="Periplasmic binding protein-like II"/>
    <property type="match status" value="2"/>
</dbReference>